<evidence type="ECO:0000256" key="4">
    <source>
        <dbReference type="ARBA" id="ARBA00022685"/>
    </source>
</evidence>
<dbReference type="Proteomes" id="UP000035681">
    <property type="component" value="Unplaced"/>
</dbReference>
<evidence type="ECO:0000256" key="3">
    <source>
        <dbReference type="ARBA" id="ARBA00022525"/>
    </source>
</evidence>
<dbReference type="AlphaFoldDB" id="A0AAF5DQX4"/>
<comment type="similarity">
    <text evidence="2">Belongs to the FARP (FMRFamide related peptide) family.</text>
</comment>
<dbReference type="GO" id="GO:0007218">
    <property type="term" value="P:neuropeptide signaling pathway"/>
    <property type="evidence" value="ECO:0007669"/>
    <property type="project" value="UniProtKB-KW"/>
</dbReference>
<name>A0AAF5DQX4_STRER</name>
<protein>
    <submittedName>
        <fullName evidence="9">Uncharacterized protein</fullName>
    </submittedName>
</protein>
<evidence type="ECO:0000313" key="9">
    <source>
        <dbReference type="WBParaSite" id="TCONS_00016789.p1"/>
    </source>
</evidence>
<evidence type="ECO:0000256" key="7">
    <source>
        <dbReference type="SAM" id="MobiDB-lite"/>
    </source>
</evidence>
<dbReference type="InterPro" id="IPR002544">
    <property type="entry name" value="FMRFamid-related_peptide-like"/>
</dbReference>
<keyword evidence="5" id="KW-0027">Amidation</keyword>
<organism evidence="8 9">
    <name type="scientific">Strongyloides stercoralis</name>
    <name type="common">Threadworm</name>
    <dbReference type="NCBI Taxonomy" id="6248"/>
    <lineage>
        <taxon>Eukaryota</taxon>
        <taxon>Metazoa</taxon>
        <taxon>Ecdysozoa</taxon>
        <taxon>Nematoda</taxon>
        <taxon>Chromadorea</taxon>
        <taxon>Rhabditida</taxon>
        <taxon>Tylenchina</taxon>
        <taxon>Panagrolaimomorpha</taxon>
        <taxon>Strongyloidoidea</taxon>
        <taxon>Strongyloididae</taxon>
        <taxon>Strongyloides</taxon>
    </lineage>
</organism>
<evidence type="ECO:0000256" key="5">
    <source>
        <dbReference type="ARBA" id="ARBA00022815"/>
    </source>
</evidence>
<proteinExistence type="inferred from homology"/>
<dbReference type="GO" id="GO:0005576">
    <property type="term" value="C:extracellular region"/>
    <property type="evidence" value="ECO:0007669"/>
    <property type="project" value="UniProtKB-SubCell"/>
</dbReference>
<feature type="region of interest" description="Disordered" evidence="7">
    <location>
        <begin position="57"/>
        <end position="102"/>
    </location>
</feature>
<evidence type="ECO:0000256" key="1">
    <source>
        <dbReference type="ARBA" id="ARBA00004613"/>
    </source>
</evidence>
<keyword evidence="4" id="KW-0165">Cleavage on pair of basic residues</keyword>
<reference evidence="9" key="1">
    <citation type="submission" date="2024-02" db="UniProtKB">
        <authorList>
            <consortium name="WormBaseParasite"/>
        </authorList>
    </citation>
    <scope>IDENTIFICATION</scope>
</reference>
<accession>A0AAF5DQX4</accession>
<keyword evidence="6" id="KW-0527">Neuropeptide</keyword>
<evidence type="ECO:0000313" key="8">
    <source>
        <dbReference type="Proteomes" id="UP000035681"/>
    </source>
</evidence>
<evidence type="ECO:0000256" key="2">
    <source>
        <dbReference type="ARBA" id="ARBA00006356"/>
    </source>
</evidence>
<keyword evidence="8" id="KW-1185">Reference proteome</keyword>
<sequence length="134" mass="15982">MMHISFSFYFINSDDYSVNFKPLEMYKKLYSKPQNMYFFYPVKLNWALDENTVNKNKRDTSFNKSKKSNFNENKSDNNDSHLNGRNIRSPLGTMRFGKRGQHNIPTTDEDFKNWIIYNKRTVKPNPLGTMRFGK</sequence>
<keyword evidence="3" id="KW-0964">Secreted</keyword>
<dbReference type="Pfam" id="PF01581">
    <property type="entry name" value="FARP"/>
    <property type="match status" value="1"/>
</dbReference>
<evidence type="ECO:0000256" key="6">
    <source>
        <dbReference type="ARBA" id="ARBA00023320"/>
    </source>
</evidence>
<comment type="subcellular location">
    <subcellularLocation>
        <location evidence="1">Secreted</location>
    </subcellularLocation>
</comment>
<dbReference type="WBParaSite" id="TCONS_00016789.p1">
    <property type="protein sequence ID" value="TCONS_00016789.p1"/>
    <property type="gene ID" value="XLOC_011444"/>
</dbReference>